<evidence type="ECO:0000256" key="4">
    <source>
        <dbReference type="SAM" id="MobiDB-lite"/>
    </source>
</evidence>
<dbReference type="InterPro" id="IPR013216">
    <property type="entry name" value="Methyltransf_11"/>
</dbReference>
<feature type="compositionally biased region" description="Polar residues" evidence="4">
    <location>
        <begin position="324"/>
        <end position="348"/>
    </location>
</feature>
<name>A0ABV6JTT7_9PROT</name>
<dbReference type="RefSeq" id="WP_377044465.1">
    <property type="nucleotide sequence ID" value="NZ_JBHLUN010000007.1"/>
</dbReference>
<accession>A0ABV6JTT7</accession>
<keyword evidence="7" id="KW-1185">Reference proteome</keyword>
<evidence type="ECO:0000313" key="6">
    <source>
        <dbReference type="EMBL" id="MFC0408707.1"/>
    </source>
</evidence>
<proteinExistence type="predicted"/>
<dbReference type="PANTHER" id="PTHR42912">
    <property type="entry name" value="METHYLTRANSFERASE"/>
    <property type="match status" value="1"/>
</dbReference>
<protein>
    <submittedName>
        <fullName evidence="6">ArsR/SmtB family transcription factor</fullName>
    </submittedName>
</protein>
<dbReference type="InterPro" id="IPR029063">
    <property type="entry name" value="SAM-dependent_MTases_sf"/>
</dbReference>
<dbReference type="Pfam" id="PF01022">
    <property type="entry name" value="HTH_5"/>
    <property type="match status" value="1"/>
</dbReference>
<dbReference type="CDD" id="cd02440">
    <property type="entry name" value="AdoMet_MTases"/>
    <property type="match status" value="1"/>
</dbReference>
<dbReference type="InterPro" id="IPR001845">
    <property type="entry name" value="HTH_ArsR_DNA-bd_dom"/>
</dbReference>
<dbReference type="CDD" id="cd00090">
    <property type="entry name" value="HTH_ARSR"/>
    <property type="match status" value="1"/>
</dbReference>
<dbReference type="PRINTS" id="PR00778">
    <property type="entry name" value="HTHARSR"/>
</dbReference>
<dbReference type="InterPro" id="IPR018334">
    <property type="entry name" value="ArsR_HTH"/>
</dbReference>
<dbReference type="NCBIfam" id="NF033788">
    <property type="entry name" value="HTH_metalloreg"/>
    <property type="match status" value="1"/>
</dbReference>
<dbReference type="Pfam" id="PF08241">
    <property type="entry name" value="Methyltransf_11"/>
    <property type="match status" value="1"/>
</dbReference>
<evidence type="ECO:0000259" key="5">
    <source>
        <dbReference type="PROSITE" id="PS50987"/>
    </source>
</evidence>
<dbReference type="InterPro" id="IPR050508">
    <property type="entry name" value="Methyltransf_Superfamily"/>
</dbReference>
<dbReference type="InterPro" id="IPR011991">
    <property type="entry name" value="ArsR-like_HTH"/>
</dbReference>
<dbReference type="PROSITE" id="PS00846">
    <property type="entry name" value="HTH_ARSR_1"/>
    <property type="match status" value="1"/>
</dbReference>
<dbReference type="SUPFAM" id="SSF46785">
    <property type="entry name" value="Winged helix' DNA-binding domain"/>
    <property type="match status" value="1"/>
</dbReference>
<evidence type="ECO:0000256" key="2">
    <source>
        <dbReference type="ARBA" id="ARBA00023125"/>
    </source>
</evidence>
<dbReference type="Proteomes" id="UP001589865">
    <property type="component" value="Unassembled WGS sequence"/>
</dbReference>
<dbReference type="SUPFAM" id="SSF53335">
    <property type="entry name" value="S-adenosyl-L-methionine-dependent methyltransferases"/>
    <property type="match status" value="1"/>
</dbReference>
<dbReference type="SMART" id="SM00418">
    <property type="entry name" value="HTH_ARSR"/>
    <property type="match status" value="1"/>
</dbReference>
<keyword evidence="3" id="KW-0804">Transcription</keyword>
<evidence type="ECO:0000313" key="7">
    <source>
        <dbReference type="Proteomes" id="UP001589865"/>
    </source>
</evidence>
<organism evidence="6 7">
    <name type="scientific">Roseomonas elaeocarpi</name>
    <dbReference type="NCBI Taxonomy" id="907779"/>
    <lineage>
        <taxon>Bacteria</taxon>
        <taxon>Pseudomonadati</taxon>
        <taxon>Pseudomonadota</taxon>
        <taxon>Alphaproteobacteria</taxon>
        <taxon>Acetobacterales</taxon>
        <taxon>Roseomonadaceae</taxon>
        <taxon>Roseomonas</taxon>
    </lineage>
</organism>
<dbReference type="InterPro" id="IPR036388">
    <property type="entry name" value="WH-like_DNA-bd_sf"/>
</dbReference>
<dbReference type="PROSITE" id="PS50987">
    <property type="entry name" value="HTH_ARSR_2"/>
    <property type="match status" value="1"/>
</dbReference>
<dbReference type="Gene3D" id="1.10.10.10">
    <property type="entry name" value="Winged helix-like DNA-binding domain superfamily/Winged helix DNA-binding domain"/>
    <property type="match status" value="1"/>
</dbReference>
<dbReference type="Gene3D" id="3.40.50.150">
    <property type="entry name" value="Vaccinia Virus protein VP39"/>
    <property type="match status" value="1"/>
</dbReference>
<dbReference type="PANTHER" id="PTHR42912:SF93">
    <property type="entry name" value="N6-ADENOSINE-METHYLTRANSFERASE TMT1A"/>
    <property type="match status" value="1"/>
</dbReference>
<sequence length="348" mass="36711">MDDLLAQLRAAAEPTRLRLLALCARGAWCVSDLCAVLGQSQPRLSRHLRLLTEAGLLDRTPEGANVYFQVPAGHNLAHALLARLPEDDAQLAADRRAAARLAAERAREASAAFQRDGADWDELRALNLPAEAIEAALLRALPAHPGRLLDIGTGTGRLLELVADRADSALGVDASRAMLALARARLAERGLAHRCAVRQADMYRLPLPDAAFDTVALQMVLHYAEDPAAVLAEAARVLRPGGLLLLADLAAHDRAALLDRHAHRWPGFDDAAIAGWLGAAGCVPVAVPVSDGRGGQGEGFGISVAGPLVVRLWTARRLAAPAATQPTSAHPGSPVTEPQNQPLDVSAD</sequence>
<keyword evidence="1" id="KW-0805">Transcription regulation</keyword>
<evidence type="ECO:0000256" key="3">
    <source>
        <dbReference type="ARBA" id="ARBA00023163"/>
    </source>
</evidence>
<gene>
    <name evidence="6" type="ORF">ACFFGY_10630</name>
</gene>
<keyword evidence="2" id="KW-0238">DNA-binding</keyword>
<comment type="caution">
    <text evidence="6">The sequence shown here is derived from an EMBL/GenBank/DDBJ whole genome shotgun (WGS) entry which is preliminary data.</text>
</comment>
<feature type="domain" description="HTH arsR-type" evidence="5">
    <location>
        <begin position="1"/>
        <end position="90"/>
    </location>
</feature>
<dbReference type="EMBL" id="JBHLUN010000007">
    <property type="protein sequence ID" value="MFC0408707.1"/>
    <property type="molecule type" value="Genomic_DNA"/>
</dbReference>
<evidence type="ECO:0000256" key="1">
    <source>
        <dbReference type="ARBA" id="ARBA00023015"/>
    </source>
</evidence>
<reference evidence="6 7" key="1">
    <citation type="submission" date="2024-09" db="EMBL/GenBank/DDBJ databases">
        <authorList>
            <person name="Sun Q."/>
            <person name="Mori K."/>
        </authorList>
    </citation>
    <scope>NUCLEOTIDE SEQUENCE [LARGE SCALE GENOMIC DNA]</scope>
    <source>
        <strain evidence="6 7">TBRC 5777</strain>
    </source>
</reference>
<feature type="region of interest" description="Disordered" evidence="4">
    <location>
        <begin position="321"/>
        <end position="348"/>
    </location>
</feature>
<dbReference type="InterPro" id="IPR036390">
    <property type="entry name" value="WH_DNA-bd_sf"/>
</dbReference>